<name>A0ABW5J4K5_9BACT</name>
<evidence type="ECO:0000313" key="2">
    <source>
        <dbReference type="Proteomes" id="UP001597510"/>
    </source>
</evidence>
<evidence type="ECO:0000313" key="1">
    <source>
        <dbReference type="EMBL" id="MFD2519485.1"/>
    </source>
</evidence>
<comment type="caution">
    <text evidence="1">The sequence shown here is derived from an EMBL/GenBank/DDBJ whole genome shotgun (WGS) entry which is preliminary data.</text>
</comment>
<dbReference type="RefSeq" id="WP_340238481.1">
    <property type="nucleotide sequence ID" value="NZ_JBBEWC010000009.1"/>
</dbReference>
<dbReference type="EMBL" id="JBHULC010000001">
    <property type="protein sequence ID" value="MFD2519485.1"/>
    <property type="molecule type" value="Genomic_DNA"/>
</dbReference>
<proteinExistence type="predicted"/>
<sequence>MKKHPIDELFANKLAEHRQEPSQKAFEKFQARLQEKETKRRGGVFAISRNWSYYAAAAGVVAVLTVGILSQRNTNDTQFVADSSKPKVETQNQIDSAINKDKPALLAKTDGEKVNSLTERTQPKSVNNIIASTKKVEMDATKAPVTKETITPIQQAPLDAIALNQPEAVSTSPIEVLTGKNASTIETFSKENTALATKHNVGEVVLVITPLEVEKGASQSIAKTEKSIAENEEKERSFLAKLYGEYKHFKYGEKVDLKRLGVKDVVARVDEGLLKEERDDVRDFVQRRISRMQKRE</sequence>
<organism evidence="1 2">
    <name type="scientific">Emticicia soli</name>
    <dbReference type="NCBI Taxonomy" id="2027878"/>
    <lineage>
        <taxon>Bacteria</taxon>
        <taxon>Pseudomonadati</taxon>
        <taxon>Bacteroidota</taxon>
        <taxon>Cytophagia</taxon>
        <taxon>Cytophagales</taxon>
        <taxon>Leadbetterellaceae</taxon>
        <taxon>Emticicia</taxon>
    </lineage>
</organism>
<protein>
    <recommendedName>
        <fullName evidence="3">Anti-sigma factor</fullName>
    </recommendedName>
</protein>
<reference evidence="2" key="1">
    <citation type="journal article" date="2019" name="Int. J. Syst. Evol. Microbiol.">
        <title>The Global Catalogue of Microorganisms (GCM) 10K type strain sequencing project: providing services to taxonomists for standard genome sequencing and annotation.</title>
        <authorList>
            <consortium name="The Broad Institute Genomics Platform"/>
            <consortium name="The Broad Institute Genome Sequencing Center for Infectious Disease"/>
            <person name="Wu L."/>
            <person name="Ma J."/>
        </authorList>
    </citation>
    <scope>NUCLEOTIDE SEQUENCE [LARGE SCALE GENOMIC DNA]</scope>
    <source>
        <strain evidence="2">KCTC 52344</strain>
    </source>
</reference>
<dbReference type="Proteomes" id="UP001597510">
    <property type="component" value="Unassembled WGS sequence"/>
</dbReference>
<accession>A0ABW5J4K5</accession>
<gene>
    <name evidence="1" type="ORF">ACFSR2_01220</name>
</gene>
<evidence type="ECO:0008006" key="3">
    <source>
        <dbReference type="Google" id="ProtNLM"/>
    </source>
</evidence>
<keyword evidence="2" id="KW-1185">Reference proteome</keyword>